<dbReference type="AlphaFoldDB" id="M7CA60"/>
<evidence type="ECO:0000313" key="2">
    <source>
        <dbReference type="Proteomes" id="UP000031443"/>
    </source>
</evidence>
<name>M7CA60_CHEMY</name>
<dbReference type="Proteomes" id="UP000031443">
    <property type="component" value="Unassembled WGS sequence"/>
</dbReference>
<accession>M7CA60</accession>
<keyword evidence="2" id="KW-1185">Reference proteome</keyword>
<reference evidence="2" key="1">
    <citation type="journal article" date="2013" name="Nat. Genet.">
        <title>The draft genomes of soft-shell turtle and green sea turtle yield insights into the development and evolution of the turtle-specific body plan.</title>
        <authorList>
            <person name="Wang Z."/>
            <person name="Pascual-Anaya J."/>
            <person name="Zadissa A."/>
            <person name="Li W."/>
            <person name="Niimura Y."/>
            <person name="Huang Z."/>
            <person name="Li C."/>
            <person name="White S."/>
            <person name="Xiong Z."/>
            <person name="Fang D."/>
            <person name="Wang B."/>
            <person name="Ming Y."/>
            <person name="Chen Y."/>
            <person name="Zheng Y."/>
            <person name="Kuraku S."/>
            <person name="Pignatelli M."/>
            <person name="Herrero J."/>
            <person name="Beal K."/>
            <person name="Nozawa M."/>
            <person name="Li Q."/>
            <person name="Wang J."/>
            <person name="Zhang H."/>
            <person name="Yu L."/>
            <person name="Shigenobu S."/>
            <person name="Wang J."/>
            <person name="Liu J."/>
            <person name="Flicek P."/>
            <person name="Searle S."/>
            <person name="Wang J."/>
            <person name="Kuratani S."/>
            <person name="Yin Y."/>
            <person name="Aken B."/>
            <person name="Zhang G."/>
            <person name="Irie N."/>
        </authorList>
    </citation>
    <scope>NUCLEOTIDE SEQUENCE [LARGE SCALE GENOMIC DNA]</scope>
</reference>
<proteinExistence type="predicted"/>
<evidence type="ECO:0000313" key="1">
    <source>
        <dbReference type="EMBL" id="EMP41538.1"/>
    </source>
</evidence>
<organism evidence="1 2">
    <name type="scientific">Chelonia mydas</name>
    <name type="common">Green sea-turtle</name>
    <name type="synonym">Chelonia agassizi</name>
    <dbReference type="NCBI Taxonomy" id="8469"/>
    <lineage>
        <taxon>Eukaryota</taxon>
        <taxon>Metazoa</taxon>
        <taxon>Chordata</taxon>
        <taxon>Craniata</taxon>
        <taxon>Vertebrata</taxon>
        <taxon>Euteleostomi</taxon>
        <taxon>Archelosauria</taxon>
        <taxon>Testudinata</taxon>
        <taxon>Testudines</taxon>
        <taxon>Cryptodira</taxon>
        <taxon>Durocryptodira</taxon>
        <taxon>Americhelydia</taxon>
        <taxon>Chelonioidea</taxon>
        <taxon>Cheloniidae</taxon>
        <taxon>Chelonia</taxon>
    </lineage>
</organism>
<dbReference type="EMBL" id="KB489737">
    <property type="protein sequence ID" value="EMP41538.1"/>
    <property type="molecule type" value="Genomic_DNA"/>
</dbReference>
<gene>
    <name evidence="1" type="ORF">UY3_01248</name>
</gene>
<sequence>MWAAPLARRCLPEPSDGEPEQEELTTELSGRISNRKLFCLRPRQRASRCLQEDVIVSTCEHPTLLGHDLRTGHLQQPFLSQTFYTALPTPPHLPWNGPLLTQAWASAVNATVGLGGHCQANLPAALAATPTLLQGENEECERNTLNLHRILKGEADNRRIIQLLRQSRSS</sequence>
<protein>
    <submittedName>
        <fullName evidence="1">Uncharacterized protein</fullName>
    </submittedName>
</protein>